<dbReference type="Proteomes" id="UP001214415">
    <property type="component" value="Chromosome 5"/>
</dbReference>
<evidence type="ECO:0000313" key="5">
    <source>
        <dbReference type="EMBL" id="WFD24097.1"/>
    </source>
</evidence>
<evidence type="ECO:0000256" key="1">
    <source>
        <dbReference type="ARBA" id="ARBA00001774"/>
    </source>
</evidence>
<evidence type="ECO:0000313" key="6">
    <source>
        <dbReference type="Proteomes" id="UP001214415"/>
    </source>
</evidence>
<dbReference type="Pfam" id="PF06090">
    <property type="entry name" value="Ins_P5_2-kin"/>
    <property type="match status" value="1"/>
</dbReference>
<comment type="catalytic activity">
    <reaction evidence="3">
        <text>a monoacylglycerol + H2O = glycerol + a fatty acid + H(+)</text>
        <dbReference type="Rhea" id="RHEA:15245"/>
        <dbReference type="ChEBI" id="CHEBI:15377"/>
        <dbReference type="ChEBI" id="CHEBI:15378"/>
        <dbReference type="ChEBI" id="CHEBI:17408"/>
        <dbReference type="ChEBI" id="CHEBI:17754"/>
        <dbReference type="ChEBI" id="CHEBI:28868"/>
    </reaction>
</comment>
<reference evidence="5" key="1">
    <citation type="submission" date="2023-03" db="EMBL/GenBank/DDBJ databases">
        <title>Mating type loci evolution in Malassezia.</title>
        <authorList>
            <person name="Coelho M.A."/>
        </authorList>
    </citation>
    <scope>NUCLEOTIDE SEQUENCE</scope>
    <source>
        <strain evidence="5">CBS 12830</strain>
    </source>
</reference>
<dbReference type="EMBL" id="CP119904">
    <property type="protein sequence ID" value="WFD24097.1"/>
    <property type="molecule type" value="Genomic_DNA"/>
</dbReference>
<feature type="region of interest" description="Disordered" evidence="4">
    <location>
        <begin position="406"/>
        <end position="446"/>
    </location>
</feature>
<dbReference type="PANTHER" id="PTHR35560:SF3">
    <property type="entry name" value="PEPTIDASE S9 PROLYL OLIGOPEPTIDASE CATALYTIC DOMAIN-CONTAINING PROTEIN"/>
    <property type="match status" value="1"/>
</dbReference>
<dbReference type="InterPro" id="IPR009286">
    <property type="entry name" value="Ins_P5_2-kin"/>
</dbReference>
<dbReference type="InterPro" id="IPR043001">
    <property type="entry name" value="IP5_2-K_N_lobe"/>
</dbReference>
<dbReference type="Gene3D" id="3.40.50.1820">
    <property type="entry name" value="alpha/beta hydrolase"/>
    <property type="match status" value="1"/>
</dbReference>
<evidence type="ECO:0000256" key="4">
    <source>
        <dbReference type="SAM" id="MobiDB-lite"/>
    </source>
</evidence>
<evidence type="ECO:0000256" key="2">
    <source>
        <dbReference type="ARBA" id="ARBA00047591"/>
    </source>
</evidence>
<dbReference type="AlphaFoldDB" id="A0AAF0IZX9"/>
<feature type="compositionally biased region" description="Polar residues" evidence="4">
    <location>
        <begin position="417"/>
        <end position="427"/>
    </location>
</feature>
<evidence type="ECO:0000256" key="3">
    <source>
        <dbReference type="ARBA" id="ARBA00048461"/>
    </source>
</evidence>
<gene>
    <name evidence="5" type="ORF">MEQU1_002794</name>
</gene>
<dbReference type="PANTHER" id="PTHR35560">
    <property type="entry name" value="BLL0132 PROTEIN"/>
    <property type="match status" value="1"/>
</dbReference>
<comment type="catalytic activity">
    <reaction evidence="2">
        <text>a diacylglycerol + H2O = a monoacylglycerol + a fatty acid + H(+)</text>
        <dbReference type="Rhea" id="RHEA:32731"/>
        <dbReference type="ChEBI" id="CHEBI:15377"/>
        <dbReference type="ChEBI" id="CHEBI:15378"/>
        <dbReference type="ChEBI" id="CHEBI:17408"/>
        <dbReference type="ChEBI" id="CHEBI:18035"/>
        <dbReference type="ChEBI" id="CHEBI:28868"/>
    </reaction>
</comment>
<organism evidence="5 6">
    <name type="scientific">Malassezia equina</name>
    <dbReference type="NCBI Taxonomy" id="1381935"/>
    <lineage>
        <taxon>Eukaryota</taxon>
        <taxon>Fungi</taxon>
        <taxon>Dikarya</taxon>
        <taxon>Basidiomycota</taxon>
        <taxon>Ustilaginomycotina</taxon>
        <taxon>Malasseziomycetes</taxon>
        <taxon>Malasseziales</taxon>
        <taxon>Malasseziaceae</taxon>
        <taxon>Malassezia</taxon>
    </lineage>
</organism>
<dbReference type="Gene3D" id="3.30.200.110">
    <property type="entry name" value="Inositol-pentakisphosphate 2-kinase, N-lobe"/>
    <property type="match status" value="2"/>
</dbReference>
<proteinExistence type="predicted"/>
<evidence type="ECO:0008006" key="7">
    <source>
        <dbReference type="Google" id="ProtNLM"/>
    </source>
</evidence>
<feature type="region of interest" description="Disordered" evidence="4">
    <location>
        <begin position="795"/>
        <end position="838"/>
    </location>
</feature>
<keyword evidence="6" id="KW-1185">Reference proteome</keyword>
<feature type="compositionally biased region" description="Low complexity" evidence="4">
    <location>
        <begin position="799"/>
        <end position="834"/>
    </location>
</feature>
<protein>
    <recommendedName>
        <fullName evidence="7">Inositol-pentakisphosphate 2-kinase</fullName>
    </recommendedName>
</protein>
<accession>A0AAF0IZX9</accession>
<comment type="catalytic activity">
    <reaction evidence="1">
        <text>1D-myo-inositol 1,3,4,5,6-pentakisphosphate + ATP = 1D-myo-inositol hexakisphosphate + ADP + H(+)</text>
        <dbReference type="Rhea" id="RHEA:20313"/>
        <dbReference type="ChEBI" id="CHEBI:15378"/>
        <dbReference type="ChEBI" id="CHEBI:30616"/>
        <dbReference type="ChEBI" id="CHEBI:57733"/>
        <dbReference type="ChEBI" id="CHEBI:58130"/>
        <dbReference type="ChEBI" id="CHEBI:456216"/>
        <dbReference type="EC" id="2.7.1.158"/>
    </reaction>
</comment>
<name>A0AAF0IZX9_9BASI</name>
<dbReference type="SUPFAM" id="SSF53474">
    <property type="entry name" value="alpha/beta-Hydrolases"/>
    <property type="match status" value="1"/>
</dbReference>
<dbReference type="GO" id="GO:0035299">
    <property type="term" value="F:inositol-1,3,4,5,6-pentakisphosphate 2-kinase activity"/>
    <property type="evidence" value="ECO:0007669"/>
    <property type="project" value="UniProtKB-EC"/>
</dbReference>
<sequence>MWPPALDDVVWRVEDWRYIAEGGANVIVGYVGPAVWPFVDVQSSGAALALRLPKTLPPDQAPLAETFTPLPDVFIEQVLSHVLPRESLPVLRRIALTGATQHFVAELATRIEPDRPICRRECGRIHVTAPYIWAMRDYSQTRHADQIVVEIKPKCGFLPQLPETAYPCKRQYSRYKMHRVYKTLQKRGTAPNYAEWERWYDPLDLFSGDAERLHRAVHALCEDWARGEGNLHVMVQGRRASLQDVVAQVTWLREDPVAGLAARVLATLQQPHNQRFLSRLVSQQQRLDPYDIEGLDLIWLRTRGKSLLDADDRSLPEISLTDYYDAAVSHRVPASISMEESFLRPIVVSYLLSATLKDLSLILPIQSAPPHTAPLQVIDLDAKCTPKLRTHGKTDHAAQFNVDAVTSPRMSARHSSAKTLDVSSKADQSNDDAMSEGEDHNNLGVPHGAHMRTLRVGSTKSHIACYWSNDEDQEKVEHAFVMIHGRLRDGNRYWTIMNNAYQSALNDGYPGVKKHSVIVAPQFFSMKLNKGQYGNHTLAWNDVNAWQSGMVATHPSDTDVSSLDAMDTIVDHFADQSKYPNLKNLTLVGHGGGGQLMNRYATIGKNPDNKDLYIRYIVGDPSSSAYYTHHRPVTDKSIAEKSNCPQFDDWRYGFSGFEGTRSGKLDPIDYFGQYINRDVVNIVGYQDTAKSGDQKCMALLQGGQKRRDRNLSWWRYINMLARTNENLHGFPGNFSDLPDWSSKSNGVIYTRLCVVENATHDAAKVFGGPEGRSALFHHHNVHMGWRPDGWSYKAPKQVSARSTNDAPSSSSSSSSSNVSSTESQSQSSLTGSISPPRLAQNDATVSYKPVGLAALAGVVGSVFFL</sequence>
<dbReference type="InterPro" id="IPR029058">
    <property type="entry name" value="AB_hydrolase_fold"/>
</dbReference>
<dbReference type="GO" id="GO:0005524">
    <property type="term" value="F:ATP binding"/>
    <property type="evidence" value="ECO:0007669"/>
    <property type="project" value="InterPro"/>
</dbReference>